<protein>
    <submittedName>
        <fullName evidence="9">Branched-chain amino acid ABC transporter permease</fullName>
    </submittedName>
</protein>
<keyword evidence="5 8" id="KW-0812">Transmembrane</keyword>
<name>A0A1B9P1Z2_ALILO</name>
<evidence type="ECO:0000256" key="8">
    <source>
        <dbReference type="SAM" id="Phobius"/>
    </source>
</evidence>
<keyword evidence="3" id="KW-0813">Transport</keyword>
<dbReference type="InterPro" id="IPR011606">
    <property type="entry name" value="Brnchd-chn_aa_trnsp_permease"/>
</dbReference>
<evidence type="ECO:0000256" key="5">
    <source>
        <dbReference type="ARBA" id="ARBA00022692"/>
    </source>
</evidence>
<evidence type="ECO:0000313" key="10">
    <source>
        <dbReference type="Proteomes" id="UP000093523"/>
    </source>
</evidence>
<comment type="caution">
    <text evidence="9">The sequence shown here is derived from an EMBL/GenBank/DDBJ whole genome shotgun (WGS) entry which is preliminary data.</text>
</comment>
<organism evidence="9 10">
    <name type="scientific">Aliivibrio logei</name>
    <name type="common">Vibrio logei</name>
    <dbReference type="NCBI Taxonomy" id="688"/>
    <lineage>
        <taxon>Bacteria</taxon>
        <taxon>Pseudomonadati</taxon>
        <taxon>Pseudomonadota</taxon>
        <taxon>Gammaproteobacteria</taxon>
        <taxon>Vibrionales</taxon>
        <taxon>Vibrionaceae</taxon>
        <taxon>Aliivibrio</taxon>
    </lineage>
</organism>
<dbReference type="STRING" id="688.A6E04_11100"/>
<reference evidence="9 10" key="1">
    <citation type="submission" date="2016-06" db="EMBL/GenBank/DDBJ databases">
        <authorList>
            <person name="Kjaerup R.B."/>
            <person name="Dalgaard T.S."/>
            <person name="Juul-Madsen H.R."/>
        </authorList>
    </citation>
    <scope>NUCLEOTIDE SEQUENCE [LARGE SCALE GENOMIC DNA]</scope>
    <source>
        <strain evidence="9 10">1S159</strain>
    </source>
</reference>
<feature type="transmembrane region" description="Helical" evidence="8">
    <location>
        <begin position="184"/>
        <end position="217"/>
    </location>
</feature>
<dbReference type="EMBL" id="MAJU01000008">
    <property type="protein sequence ID" value="OCH22378.1"/>
    <property type="molecule type" value="Genomic_DNA"/>
</dbReference>
<dbReference type="AlphaFoldDB" id="A0A1B9P1Z2"/>
<dbReference type="Pfam" id="PF03591">
    <property type="entry name" value="AzlC"/>
    <property type="match status" value="1"/>
</dbReference>
<keyword evidence="7 8" id="KW-0472">Membrane</keyword>
<feature type="transmembrane region" description="Helical" evidence="8">
    <location>
        <begin position="56"/>
        <end position="79"/>
    </location>
</feature>
<dbReference type="Proteomes" id="UP000093523">
    <property type="component" value="Unassembled WGS sequence"/>
</dbReference>
<dbReference type="PANTHER" id="PTHR34979">
    <property type="entry name" value="INNER MEMBRANE PROTEIN YGAZ"/>
    <property type="match status" value="1"/>
</dbReference>
<dbReference type="GO" id="GO:0005886">
    <property type="term" value="C:plasma membrane"/>
    <property type="evidence" value="ECO:0007669"/>
    <property type="project" value="UniProtKB-SubCell"/>
</dbReference>
<dbReference type="OrthoDB" id="9803444at2"/>
<evidence type="ECO:0000256" key="3">
    <source>
        <dbReference type="ARBA" id="ARBA00022448"/>
    </source>
</evidence>
<evidence type="ECO:0000256" key="4">
    <source>
        <dbReference type="ARBA" id="ARBA00022475"/>
    </source>
</evidence>
<accession>A0A1B9P1Z2</accession>
<comment type="subcellular location">
    <subcellularLocation>
        <location evidence="1">Cell membrane</location>
        <topology evidence="1">Multi-pass membrane protein</topology>
    </subcellularLocation>
</comment>
<evidence type="ECO:0000256" key="6">
    <source>
        <dbReference type="ARBA" id="ARBA00022989"/>
    </source>
</evidence>
<dbReference type="RefSeq" id="WP_017022140.1">
    <property type="nucleotide sequence ID" value="NZ_CAWMPN010000008.1"/>
</dbReference>
<feature type="transmembrane region" description="Helical" evidence="8">
    <location>
        <begin position="129"/>
        <end position="152"/>
    </location>
</feature>
<comment type="similarity">
    <text evidence="2">Belongs to the AzlC family.</text>
</comment>
<evidence type="ECO:0000313" key="9">
    <source>
        <dbReference type="EMBL" id="OCH22378.1"/>
    </source>
</evidence>
<dbReference type="GO" id="GO:1903785">
    <property type="term" value="P:L-valine transmembrane transport"/>
    <property type="evidence" value="ECO:0007669"/>
    <property type="project" value="TreeGrafter"/>
</dbReference>
<dbReference type="PANTHER" id="PTHR34979:SF1">
    <property type="entry name" value="INNER MEMBRANE PROTEIN YGAZ"/>
    <property type="match status" value="1"/>
</dbReference>
<evidence type="ECO:0000256" key="1">
    <source>
        <dbReference type="ARBA" id="ARBA00004651"/>
    </source>
</evidence>
<keyword evidence="6 8" id="KW-1133">Transmembrane helix</keyword>
<evidence type="ECO:0000256" key="2">
    <source>
        <dbReference type="ARBA" id="ARBA00010735"/>
    </source>
</evidence>
<evidence type="ECO:0000256" key="7">
    <source>
        <dbReference type="ARBA" id="ARBA00023136"/>
    </source>
</evidence>
<feature type="transmembrane region" description="Helical" evidence="8">
    <location>
        <begin position="158"/>
        <end position="177"/>
    </location>
</feature>
<feature type="transmembrane region" description="Helical" evidence="8">
    <location>
        <begin position="12"/>
        <end position="36"/>
    </location>
</feature>
<sequence length="248" mass="26910">MNKLSIRMGLKAIFPLCIGAFPFSFIVGAISINAGMSVTESTLWSFTVFAGSAQMVALGLIQSSASVLVIMLTTFVINLRHLLYSASMSEYMKEYSLPMRALMAFGLTDEVYASTIDEMKLNKKDRHQFYLAAMIGFWVNWVVANFLGALIGSSFPEIANYGLDFAMVAAFIAIVIPQVKNRECIVAAVVATVTGILLSGLPYSLGLVIAAVVGVYAGYRMDLSTEAMEKEAQHSDTLELPNTEKGLV</sequence>
<gene>
    <name evidence="9" type="ORF">A6E04_11100</name>
</gene>
<keyword evidence="4" id="KW-1003">Cell membrane</keyword>
<proteinExistence type="inferred from homology"/>